<sequence length="440" mass="49315">MVLVEDLVTLNAQVQQDNAHDGRRNDSRNTQEGNFSMKEPKQVAGLAPDRLCNINDHLDRQYIRPGKLPGALTLVARRGEIAYVNAQGLMDVERNKPVRRDTVFRIYSMTKPITSIAMMQLYEQGRFLLDDPVHKYIPAWKNQRVYKSGVYPNFLTTSATSAMTIRDLFTHMSGLTYGFMNRTNVDAAYRELKLDGSRNLTLEALVSQLAELPLEFSPGTAWNYSVSTDVLGYLVQLLADKPFDEYLQEHIFEPLGMSDTGFQVRDDQLDRFAACYQFQPGDQFTLQDDPQTSPFRHKSKFVSGGGGLVSTIDDYFHFAQALCQGGEFRGRRIIGRKTLEFMRRNHLPGNQDLPGLSVGAFSETHYAGSGFGLGFSVKTDVAKSQINGSVGEYGWGGLASTNFFIDPVEELVVIFMTQLIPSSTYPIRQELRAIINGALV</sequence>
<dbReference type="STRING" id="1658765.Msub_13111"/>
<evidence type="ECO:0000313" key="3">
    <source>
        <dbReference type="EMBL" id="KMQ76897.1"/>
    </source>
</evidence>
<dbReference type="InterPro" id="IPR050789">
    <property type="entry name" value="Diverse_Enzym_Activities"/>
</dbReference>
<reference evidence="3 4" key="1">
    <citation type="submission" date="2015-06" db="EMBL/GenBank/DDBJ databases">
        <title>Marinobacter subterrani, a genetically tractable neutrophilic iron-oxidizing strain isolated from the Soudan Iron Mine.</title>
        <authorList>
            <person name="Bonis B.M."/>
            <person name="Gralnick J.A."/>
        </authorList>
    </citation>
    <scope>NUCLEOTIDE SEQUENCE [LARGE SCALE GENOMIC DNA]</scope>
    <source>
        <strain evidence="3 4">JG233</strain>
    </source>
</reference>
<evidence type="ECO:0000259" key="2">
    <source>
        <dbReference type="Pfam" id="PF00144"/>
    </source>
</evidence>
<dbReference type="SUPFAM" id="SSF56601">
    <property type="entry name" value="beta-lactamase/transpeptidase-like"/>
    <property type="match status" value="1"/>
</dbReference>
<name>A0A0J7JFF2_9GAMM</name>
<protein>
    <submittedName>
        <fullName evidence="3">CubicO group peptidase, beta-lactamase class C family</fullName>
    </submittedName>
</protein>
<dbReference type="EMBL" id="LFBU01000001">
    <property type="protein sequence ID" value="KMQ76897.1"/>
    <property type="molecule type" value="Genomic_DNA"/>
</dbReference>
<comment type="caution">
    <text evidence="3">The sequence shown here is derived from an EMBL/GenBank/DDBJ whole genome shotgun (WGS) entry which is preliminary data.</text>
</comment>
<evidence type="ECO:0000313" key="4">
    <source>
        <dbReference type="Proteomes" id="UP000036102"/>
    </source>
</evidence>
<organism evidence="3 4">
    <name type="scientific">Marinobacter subterrani</name>
    <dbReference type="NCBI Taxonomy" id="1658765"/>
    <lineage>
        <taxon>Bacteria</taxon>
        <taxon>Pseudomonadati</taxon>
        <taxon>Pseudomonadota</taxon>
        <taxon>Gammaproteobacteria</taxon>
        <taxon>Pseudomonadales</taxon>
        <taxon>Marinobacteraceae</taxon>
        <taxon>Marinobacter</taxon>
    </lineage>
</organism>
<dbReference type="PANTHER" id="PTHR43283:SF3">
    <property type="entry name" value="BETA-LACTAMASE FAMILY PROTEIN (AFU_ORTHOLOGUE AFUA_5G07500)"/>
    <property type="match status" value="1"/>
</dbReference>
<feature type="region of interest" description="Disordered" evidence="1">
    <location>
        <begin position="14"/>
        <end position="40"/>
    </location>
</feature>
<keyword evidence="4" id="KW-1185">Reference proteome</keyword>
<proteinExistence type="predicted"/>
<dbReference type="InterPro" id="IPR012338">
    <property type="entry name" value="Beta-lactam/transpept-like"/>
</dbReference>
<dbReference type="Proteomes" id="UP000036102">
    <property type="component" value="Unassembled WGS sequence"/>
</dbReference>
<evidence type="ECO:0000256" key="1">
    <source>
        <dbReference type="SAM" id="MobiDB-lite"/>
    </source>
</evidence>
<dbReference type="PANTHER" id="PTHR43283">
    <property type="entry name" value="BETA-LACTAMASE-RELATED"/>
    <property type="match status" value="1"/>
</dbReference>
<dbReference type="AlphaFoldDB" id="A0A0J7JFF2"/>
<dbReference type="InterPro" id="IPR001466">
    <property type="entry name" value="Beta-lactam-related"/>
</dbReference>
<accession>A0A0J7JFF2</accession>
<gene>
    <name evidence="3" type="ORF">Msub_13111</name>
</gene>
<dbReference type="Gene3D" id="3.40.710.10">
    <property type="entry name" value="DD-peptidase/beta-lactamase superfamily"/>
    <property type="match status" value="1"/>
</dbReference>
<dbReference type="Pfam" id="PF00144">
    <property type="entry name" value="Beta-lactamase"/>
    <property type="match status" value="1"/>
</dbReference>
<dbReference type="PATRIC" id="fig|1658765.3.peg.3142"/>
<feature type="compositionally biased region" description="Basic and acidic residues" evidence="1">
    <location>
        <begin position="18"/>
        <end position="29"/>
    </location>
</feature>
<feature type="domain" description="Beta-lactamase-related" evidence="2">
    <location>
        <begin position="62"/>
        <end position="419"/>
    </location>
</feature>